<dbReference type="EMBL" id="GGFL01014355">
    <property type="protein sequence ID" value="MBW78533.1"/>
    <property type="molecule type" value="Transcribed_RNA"/>
</dbReference>
<accession>A0A2M4DLU5</accession>
<keyword evidence="1" id="KW-0812">Transmembrane</keyword>
<proteinExistence type="predicted"/>
<evidence type="ECO:0000313" key="2">
    <source>
        <dbReference type="EMBL" id="MBW78533.1"/>
    </source>
</evidence>
<reference evidence="2" key="1">
    <citation type="submission" date="2018-01" db="EMBL/GenBank/DDBJ databases">
        <title>An insight into the sialome of Amazonian anophelines.</title>
        <authorList>
            <person name="Ribeiro J.M."/>
            <person name="Scarpassa V."/>
            <person name="Calvo E."/>
        </authorList>
    </citation>
    <scope>NUCLEOTIDE SEQUENCE</scope>
</reference>
<organism evidence="2">
    <name type="scientific">Anopheles darlingi</name>
    <name type="common">Mosquito</name>
    <dbReference type="NCBI Taxonomy" id="43151"/>
    <lineage>
        <taxon>Eukaryota</taxon>
        <taxon>Metazoa</taxon>
        <taxon>Ecdysozoa</taxon>
        <taxon>Arthropoda</taxon>
        <taxon>Hexapoda</taxon>
        <taxon>Insecta</taxon>
        <taxon>Pterygota</taxon>
        <taxon>Neoptera</taxon>
        <taxon>Endopterygota</taxon>
        <taxon>Diptera</taxon>
        <taxon>Nematocera</taxon>
        <taxon>Culicoidea</taxon>
        <taxon>Culicidae</taxon>
        <taxon>Anophelinae</taxon>
        <taxon>Anopheles</taxon>
    </lineage>
</organism>
<keyword evidence="1" id="KW-1133">Transmembrane helix</keyword>
<protein>
    <submittedName>
        <fullName evidence="2">Putative secreted protein</fullName>
    </submittedName>
</protein>
<sequence>MLLGAGCGFGGIWGPLACADFVVVFAAVWQFGDFVVVADDDEEPAVSDRRLDWRSMFLWLGFVLFGVGV</sequence>
<keyword evidence="1" id="KW-0472">Membrane</keyword>
<feature type="transmembrane region" description="Helical" evidence="1">
    <location>
        <begin position="12"/>
        <end position="31"/>
    </location>
</feature>
<evidence type="ECO:0000256" key="1">
    <source>
        <dbReference type="SAM" id="Phobius"/>
    </source>
</evidence>
<name>A0A2M4DLU5_ANODA</name>
<dbReference type="AlphaFoldDB" id="A0A2M4DLU5"/>